<dbReference type="CDD" id="cd00104">
    <property type="entry name" value="KAZAL_FS"/>
    <property type="match status" value="1"/>
</dbReference>
<dbReference type="PROSITE" id="PS00282">
    <property type="entry name" value="KAZAL_1"/>
    <property type="match status" value="1"/>
</dbReference>
<reference evidence="7" key="3">
    <citation type="submission" date="2025-09" db="UniProtKB">
        <authorList>
            <consortium name="Ensembl"/>
        </authorList>
    </citation>
    <scope>IDENTIFICATION</scope>
</reference>
<evidence type="ECO:0000256" key="3">
    <source>
        <dbReference type="ARBA" id="ARBA00022690"/>
    </source>
</evidence>
<dbReference type="Ensembl" id="ENSACAT00000039325.1">
    <property type="protein sequence ID" value="ENSACAP00000025006.1"/>
    <property type="gene ID" value="ENSACAG00000037290.1"/>
</dbReference>
<dbReference type="InterPro" id="IPR036058">
    <property type="entry name" value="Kazal_dom_sf"/>
</dbReference>
<dbReference type="Proteomes" id="UP000001646">
    <property type="component" value="Unplaced"/>
</dbReference>
<evidence type="ECO:0000313" key="7">
    <source>
        <dbReference type="Ensembl" id="ENSACAP00000025006.1"/>
    </source>
</evidence>
<dbReference type="PANTHER" id="PTHR47499:SF1">
    <property type="entry name" value="SERINE PROTEASE INHIBITOR KAZAL-TYPE 7"/>
    <property type="match status" value="1"/>
</dbReference>
<comment type="subcellular location">
    <subcellularLocation>
        <location evidence="1">Secreted</location>
    </subcellularLocation>
</comment>
<reference evidence="7" key="1">
    <citation type="submission" date="2009-12" db="EMBL/GenBank/DDBJ databases">
        <title>The Genome Sequence of Anolis carolinensis (Green Anole Lizard).</title>
        <authorList>
            <consortium name="The Genome Sequencing Platform"/>
            <person name="Di Palma F."/>
            <person name="Alfoldi J."/>
            <person name="Heiman D."/>
            <person name="Young S."/>
            <person name="Grabherr M."/>
            <person name="Johnson J."/>
            <person name="Lander E.S."/>
            <person name="Lindblad-Toh K."/>
        </authorList>
    </citation>
    <scope>NUCLEOTIDE SEQUENCE [LARGE SCALE GENOMIC DNA]</scope>
    <source>
        <strain evidence="7">JBL SC #1</strain>
    </source>
</reference>
<evidence type="ECO:0000259" key="6">
    <source>
        <dbReference type="PROSITE" id="PS51465"/>
    </source>
</evidence>
<name>A0A803SPW6_ANOCA</name>
<keyword evidence="3" id="KW-0646">Protease inhibitor</keyword>
<dbReference type="PANTHER" id="PTHR47499">
    <property type="entry name" value="SERINE PROTEASE INHIBITOR KAZAL-TYPE 7 SPINK7"/>
    <property type="match status" value="1"/>
</dbReference>
<dbReference type="GO" id="GO:0005576">
    <property type="term" value="C:extracellular region"/>
    <property type="evidence" value="ECO:0007669"/>
    <property type="project" value="UniProtKB-SubCell"/>
</dbReference>
<proteinExistence type="predicted"/>
<dbReference type="Gene3D" id="3.30.60.30">
    <property type="match status" value="2"/>
</dbReference>
<dbReference type="InterPro" id="IPR001239">
    <property type="entry name" value="Prot_inh_Kazal-m"/>
</dbReference>
<dbReference type="InterPro" id="IPR050159">
    <property type="entry name" value="Kazal-type_SerProtInhib"/>
</dbReference>
<evidence type="ECO:0000256" key="2">
    <source>
        <dbReference type="ARBA" id="ARBA00022525"/>
    </source>
</evidence>
<dbReference type="AlphaFoldDB" id="A0A803SPW6"/>
<accession>A0A803SPW6</accession>
<feature type="domain" description="Kazal-like" evidence="6">
    <location>
        <begin position="69"/>
        <end position="117"/>
    </location>
</feature>
<evidence type="ECO:0000256" key="4">
    <source>
        <dbReference type="ARBA" id="ARBA00022900"/>
    </source>
</evidence>
<dbReference type="InterPro" id="IPR002350">
    <property type="entry name" value="Kazal_dom"/>
</dbReference>
<dbReference type="PROSITE" id="PS51465">
    <property type="entry name" value="KAZAL_2"/>
    <property type="match status" value="2"/>
</dbReference>
<evidence type="ECO:0000313" key="8">
    <source>
        <dbReference type="Proteomes" id="UP000001646"/>
    </source>
</evidence>
<sequence>MKLNVSKYHLLEFPISTYCNEYLNKAVYCTREYEPHCGTDGKTYGNKCAFLNYNTLHLRKLHDRFCLGVKPSDGSKPRRCTLEYFPICGTNGQTYTNKCLFCSAVISFTRSSAFCTKVCWCLTKVQLPEI</sequence>
<dbReference type="InParanoid" id="A0A803SPW6"/>
<organism evidence="7 8">
    <name type="scientific">Anolis carolinensis</name>
    <name type="common">Green anole</name>
    <name type="synonym">American chameleon</name>
    <dbReference type="NCBI Taxonomy" id="28377"/>
    <lineage>
        <taxon>Eukaryota</taxon>
        <taxon>Metazoa</taxon>
        <taxon>Chordata</taxon>
        <taxon>Craniata</taxon>
        <taxon>Vertebrata</taxon>
        <taxon>Euteleostomi</taxon>
        <taxon>Lepidosauria</taxon>
        <taxon>Squamata</taxon>
        <taxon>Bifurcata</taxon>
        <taxon>Unidentata</taxon>
        <taxon>Episquamata</taxon>
        <taxon>Toxicofera</taxon>
        <taxon>Iguania</taxon>
        <taxon>Dactyloidae</taxon>
        <taxon>Anolis</taxon>
    </lineage>
</organism>
<feature type="domain" description="Kazal-like" evidence="6">
    <location>
        <begin position="13"/>
        <end position="68"/>
    </location>
</feature>
<keyword evidence="4" id="KW-0722">Serine protease inhibitor</keyword>
<evidence type="ECO:0000256" key="1">
    <source>
        <dbReference type="ARBA" id="ARBA00004613"/>
    </source>
</evidence>
<dbReference type="GeneTree" id="ENSGT01150000290123"/>
<dbReference type="Pfam" id="PF00050">
    <property type="entry name" value="Kazal_1"/>
    <property type="match status" value="2"/>
</dbReference>
<keyword evidence="5" id="KW-1015">Disulfide bond</keyword>
<reference evidence="7" key="2">
    <citation type="submission" date="2025-08" db="UniProtKB">
        <authorList>
            <consortium name="Ensembl"/>
        </authorList>
    </citation>
    <scope>IDENTIFICATION</scope>
</reference>
<dbReference type="PRINTS" id="PR00290">
    <property type="entry name" value="KAZALINHBTR"/>
</dbReference>
<evidence type="ECO:0000256" key="5">
    <source>
        <dbReference type="ARBA" id="ARBA00023157"/>
    </source>
</evidence>
<keyword evidence="8" id="KW-1185">Reference proteome</keyword>
<dbReference type="GO" id="GO:0004867">
    <property type="term" value="F:serine-type endopeptidase inhibitor activity"/>
    <property type="evidence" value="ECO:0007669"/>
    <property type="project" value="UniProtKB-KW"/>
</dbReference>
<dbReference type="SMART" id="SM00280">
    <property type="entry name" value="KAZAL"/>
    <property type="match status" value="2"/>
</dbReference>
<protein>
    <recommendedName>
        <fullName evidence="6">Kazal-like domain-containing protein</fullName>
    </recommendedName>
</protein>
<keyword evidence="2" id="KW-0964">Secreted</keyword>
<dbReference type="SUPFAM" id="SSF100895">
    <property type="entry name" value="Kazal-type serine protease inhibitors"/>
    <property type="match status" value="2"/>
</dbReference>